<dbReference type="PANTHER" id="PTHR43163:SF6">
    <property type="entry name" value="DIPEPTIDE TRANSPORT SYSTEM PERMEASE PROTEIN DPPB-RELATED"/>
    <property type="match status" value="1"/>
</dbReference>
<evidence type="ECO:0000313" key="10">
    <source>
        <dbReference type="Proteomes" id="UP000053349"/>
    </source>
</evidence>
<feature type="transmembrane region" description="Helical" evidence="7">
    <location>
        <begin position="12"/>
        <end position="31"/>
    </location>
</feature>
<comment type="caution">
    <text evidence="9">The sequence shown here is derived from an EMBL/GenBank/DDBJ whole genome shotgun (WGS) entry which is preliminary data.</text>
</comment>
<organism evidence="9 10">
    <name type="scientific">Actinobacteria bacterium BACL2 MAG-121001-bin67</name>
    <dbReference type="NCBI Taxonomy" id="1655572"/>
    <lineage>
        <taxon>Bacteria</taxon>
        <taxon>Bacillati</taxon>
        <taxon>Actinomycetota</taxon>
        <taxon>Actinomycetes</taxon>
        <taxon>Actinomycetes incertae sedis</taxon>
        <taxon>ac1 cluster</taxon>
    </lineage>
</organism>
<feature type="domain" description="ABC transmembrane type-1" evidence="8">
    <location>
        <begin position="100"/>
        <end position="501"/>
    </location>
</feature>
<evidence type="ECO:0000313" key="9">
    <source>
        <dbReference type="EMBL" id="KRO32790.1"/>
    </source>
</evidence>
<dbReference type="Gene3D" id="1.10.3720.10">
    <property type="entry name" value="MetI-like"/>
    <property type="match status" value="1"/>
</dbReference>
<feature type="transmembrane region" description="Helical" evidence="7">
    <location>
        <begin position="256"/>
        <end position="276"/>
    </location>
</feature>
<feature type="transmembrane region" description="Helical" evidence="7">
    <location>
        <begin position="230"/>
        <end position="249"/>
    </location>
</feature>
<evidence type="ECO:0000259" key="8">
    <source>
        <dbReference type="PROSITE" id="PS50928"/>
    </source>
</evidence>
<dbReference type="CDD" id="cd06261">
    <property type="entry name" value="TM_PBP2"/>
    <property type="match status" value="1"/>
</dbReference>
<keyword evidence="6 7" id="KW-0472">Membrane</keyword>
<dbReference type="SUPFAM" id="SSF161098">
    <property type="entry name" value="MetI-like"/>
    <property type="match status" value="1"/>
</dbReference>
<evidence type="ECO:0000256" key="5">
    <source>
        <dbReference type="ARBA" id="ARBA00022989"/>
    </source>
</evidence>
<feature type="transmembrane region" description="Helical" evidence="7">
    <location>
        <begin position="314"/>
        <end position="331"/>
    </location>
</feature>
<feature type="transmembrane region" description="Helical" evidence="7">
    <location>
        <begin position="176"/>
        <end position="193"/>
    </location>
</feature>
<proteinExistence type="inferred from homology"/>
<gene>
    <name evidence="9" type="ORF">ABR64_01095</name>
</gene>
<feature type="transmembrane region" description="Helical" evidence="7">
    <location>
        <begin position="478"/>
        <end position="504"/>
    </location>
</feature>
<accession>A0A0R2P3Y9</accession>
<feature type="transmembrane region" description="Helical" evidence="7">
    <location>
        <begin position="139"/>
        <end position="156"/>
    </location>
</feature>
<feature type="transmembrane region" description="Helical" evidence="7">
    <location>
        <begin position="102"/>
        <end position="127"/>
    </location>
</feature>
<dbReference type="InterPro" id="IPR035906">
    <property type="entry name" value="MetI-like_sf"/>
</dbReference>
<evidence type="ECO:0000256" key="7">
    <source>
        <dbReference type="RuleBase" id="RU363032"/>
    </source>
</evidence>
<sequence length="514" mass="56769">MLAFIARRIGVLFLILFGSSFILYNLAAIAGDPIGELRFSDDPEIQAQIRELEEFLNLDVPPPLRYFIWLRGVLGIFTGNLDLGLTRLRLPVSGEIATAMPITIRLVIFATIFAIFVGIALGIVTALRQYSRFDYSMTFFAFLLFSLPIFWVAVLLKQYLAIQFNTFLSDPQITTSWKIGIGLVGSIFWASLLGSKRGNFWKVFAIVFVGTFAFLTFVDEANWLTDPALGPVLIGLLAVGIAFGITYLSTGFGNKAALYASLTMAPLTVISYFVVSNSLNSSSSIPQLLRYALITIIVAVAVALAFARIDRGPVVRTTVITALLSGHLLIVDKFMQTWKPYMEEGSVSFRPIPTLGQAKELLTPNEFWISTLDILVHLFLPTIALTLISFAGYIRYSRGTLLEVLNQDYIRTARAKGLNERTVIMRHAFRNTLIPLTTIMVVDFAGIVGGAIITERVFGWYGMGTLFNRAITSQDLNLLMGVFFITATLAVMANLIADLLYSALDPRVRVGSGK</sequence>
<evidence type="ECO:0000256" key="1">
    <source>
        <dbReference type="ARBA" id="ARBA00004651"/>
    </source>
</evidence>
<dbReference type="Proteomes" id="UP000053349">
    <property type="component" value="Unassembled WGS sequence"/>
</dbReference>
<dbReference type="AlphaFoldDB" id="A0A0R2P3Y9"/>
<dbReference type="EMBL" id="LIAW01000052">
    <property type="protein sequence ID" value="KRO32790.1"/>
    <property type="molecule type" value="Genomic_DNA"/>
</dbReference>
<keyword evidence="5 7" id="KW-1133">Transmembrane helix</keyword>
<dbReference type="Pfam" id="PF00528">
    <property type="entry name" value="BPD_transp_1"/>
    <property type="match status" value="1"/>
</dbReference>
<feature type="transmembrane region" description="Helical" evidence="7">
    <location>
        <begin position="374"/>
        <end position="394"/>
    </location>
</feature>
<keyword evidence="4 7" id="KW-0812">Transmembrane</keyword>
<name>A0A0R2P3Y9_9ACTN</name>
<keyword evidence="2 7" id="KW-0813">Transport</keyword>
<feature type="transmembrane region" description="Helical" evidence="7">
    <location>
        <begin position="288"/>
        <end position="307"/>
    </location>
</feature>
<feature type="transmembrane region" description="Helical" evidence="7">
    <location>
        <begin position="200"/>
        <end position="218"/>
    </location>
</feature>
<reference evidence="9 10" key="1">
    <citation type="submission" date="2015-10" db="EMBL/GenBank/DDBJ databases">
        <title>Metagenome-Assembled Genomes uncover a global brackish microbiome.</title>
        <authorList>
            <person name="Hugerth L.W."/>
            <person name="Larsson J."/>
            <person name="Alneberg J."/>
            <person name="Lindh M.V."/>
            <person name="Legrand C."/>
            <person name="Pinhassi J."/>
            <person name="Andersson A.F."/>
        </authorList>
    </citation>
    <scope>NUCLEOTIDE SEQUENCE [LARGE SCALE GENOMIC DNA]</scope>
    <source>
        <strain evidence="9">BACL2 MAG-121001-bin67</strain>
    </source>
</reference>
<evidence type="ECO:0000256" key="3">
    <source>
        <dbReference type="ARBA" id="ARBA00022475"/>
    </source>
</evidence>
<protein>
    <recommendedName>
        <fullName evidence="8">ABC transmembrane type-1 domain-containing protein</fullName>
    </recommendedName>
</protein>
<comment type="subcellular location">
    <subcellularLocation>
        <location evidence="1 7">Cell membrane</location>
        <topology evidence="1 7">Multi-pass membrane protein</topology>
    </subcellularLocation>
</comment>
<dbReference type="PROSITE" id="PS50928">
    <property type="entry name" value="ABC_TM1"/>
    <property type="match status" value="1"/>
</dbReference>
<feature type="transmembrane region" description="Helical" evidence="7">
    <location>
        <begin position="433"/>
        <end position="458"/>
    </location>
</feature>
<comment type="similarity">
    <text evidence="7">Belongs to the binding-protein-dependent transport system permease family.</text>
</comment>
<dbReference type="GO" id="GO:0055085">
    <property type="term" value="P:transmembrane transport"/>
    <property type="evidence" value="ECO:0007669"/>
    <property type="project" value="InterPro"/>
</dbReference>
<evidence type="ECO:0000256" key="6">
    <source>
        <dbReference type="ARBA" id="ARBA00023136"/>
    </source>
</evidence>
<evidence type="ECO:0000256" key="2">
    <source>
        <dbReference type="ARBA" id="ARBA00022448"/>
    </source>
</evidence>
<dbReference type="InterPro" id="IPR000515">
    <property type="entry name" value="MetI-like"/>
</dbReference>
<dbReference type="GO" id="GO:0005886">
    <property type="term" value="C:plasma membrane"/>
    <property type="evidence" value="ECO:0007669"/>
    <property type="project" value="UniProtKB-SubCell"/>
</dbReference>
<evidence type="ECO:0000256" key="4">
    <source>
        <dbReference type="ARBA" id="ARBA00022692"/>
    </source>
</evidence>
<dbReference type="PANTHER" id="PTHR43163">
    <property type="entry name" value="DIPEPTIDE TRANSPORT SYSTEM PERMEASE PROTEIN DPPB-RELATED"/>
    <property type="match status" value="1"/>
</dbReference>
<keyword evidence="3" id="KW-1003">Cell membrane</keyword>